<evidence type="ECO:0000313" key="2">
    <source>
        <dbReference type="EMBL" id="CAH2230105.1"/>
    </source>
</evidence>
<organism evidence="2 3">
    <name type="scientific">Pararge aegeria aegeria</name>
    <dbReference type="NCBI Taxonomy" id="348720"/>
    <lineage>
        <taxon>Eukaryota</taxon>
        <taxon>Metazoa</taxon>
        <taxon>Ecdysozoa</taxon>
        <taxon>Arthropoda</taxon>
        <taxon>Hexapoda</taxon>
        <taxon>Insecta</taxon>
        <taxon>Pterygota</taxon>
        <taxon>Neoptera</taxon>
        <taxon>Endopterygota</taxon>
        <taxon>Lepidoptera</taxon>
        <taxon>Glossata</taxon>
        <taxon>Ditrysia</taxon>
        <taxon>Papilionoidea</taxon>
        <taxon>Nymphalidae</taxon>
        <taxon>Satyrinae</taxon>
        <taxon>Satyrini</taxon>
        <taxon>Parargina</taxon>
        <taxon>Pararge</taxon>
    </lineage>
</organism>
<feature type="region of interest" description="Disordered" evidence="1">
    <location>
        <begin position="44"/>
        <end position="160"/>
    </location>
</feature>
<proteinExistence type="predicted"/>
<feature type="compositionally biased region" description="Basic and acidic residues" evidence="1">
    <location>
        <begin position="47"/>
        <end position="60"/>
    </location>
</feature>
<gene>
    <name evidence="2" type="primary">jg19581</name>
    <name evidence="2" type="ORF">PAEG_LOCUS9378</name>
</gene>
<feature type="region of interest" description="Disordered" evidence="1">
    <location>
        <begin position="1"/>
        <end position="21"/>
    </location>
</feature>
<accession>A0A8S4R3J9</accession>
<dbReference type="EMBL" id="CAKXAJ010024775">
    <property type="protein sequence ID" value="CAH2230105.1"/>
    <property type="molecule type" value="Genomic_DNA"/>
</dbReference>
<sequence length="160" mass="17751">MSREAEVAMGGAHSSEKGWTGLPFQHVDVPRCWNGSPALASAEFVDPNEKPRSTLPKSEHSVVSVRSSINAAWRQKHGNSNSPHELRHKKLILDQREAISARDVIKGAKGKEVRKSQKSKKSPSQESKEPQEQDIPSNACPKDLKSFKGPTRQNARCRHV</sequence>
<evidence type="ECO:0000256" key="1">
    <source>
        <dbReference type="SAM" id="MobiDB-lite"/>
    </source>
</evidence>
<keyword evidence="3" id="KW-1185">Reference proteome</keyword>
<reference evidence="2" key="1">
    <citation type="submission" date="2022-03" db="EMBL/GenBank/DDBJ databases">
        <authorList>
            <person name="Lindestad O."/>
        </authorList>
    </citation>
    <scope>NUCLEOTIDE SEQUENCE</scope>
</reference>
<comment type="caution">
    <text evidence="2">The sequence shown here is derived from an EMBL/GenBank/DDBJ whole genome shotgun (WGS) entry which is preliminary data.</text>
</comment>
<protein>
    <submittedName>
        <fullName evidence="2">Jg19581 protein</fullName>
    </submittedName>
</protein>
<dbReference type="Proteomes" id="UP000838756">
    <property type="component" value="Unassembled WGS sequence"/>
</dbReference>
<name>A0A8S4R3J9_9NEOP</name>
<feature type="compositionally biased region" description="Basic and acidic residues" evidence="1">
    <location>
        <begin position="91"/>
        <end position="115"/>
    </location>
</feature>
<dbReference type="AlphaFoldDB" id="A0A8S4R3J9"/>
<evidence type="ECO:0000313" key="3">
    <source>
        <dbReference type="Proteomes" id="UP000838756"/>
    </source>
</evidence>